<name>A0ABW2C9H9_9PSEU</name>
<gene>
    <name evidence="1" type="ORF">ACFQGD_28005</name>
</gene>
<comment type="caution">
    <text evidence="1">The sequence shown here is derived from an EMBL/GenBank/DDBJ whole genome shotgun (WGS) entry which is preliminary data.</text>
</comment>
<proteinExistence type="predicted"/>
<sequence>MFVLAATPALRHHIDAEKSQVKGSLGNIGSQLPSADRLDPDLWTLGH</sequence>
<dbReference type="RefSeq" id="WP_345399738.1">
    <property type="nucleotide sequence ID" value="NZ_BAABLA010000093.1"/>
</dbReference>
<reference evidence="2" key="1">
    <citation type="journal article" date="2019" name="Int. J. Syst. Evol. Microbiol.">
        <title>The Global Catalogue of Microorganisms (GCM) 10K type strain sequencing project: providing services to taxonomists for standard genome sequencing and annotation.</title>
        <authorList>
            <consortium name="The Broad Institute Genomics Platform"/>
            <consortium name="The Broad Institute Genome Sequencing Center for Infectious Disease"/>
            <person name="Wu L."/>
            <person name="Ma J."/>
        </authorList>
    </citation>
    <scope>NUCLEOTIDE SEQUENCE [LARGE SCALE GENOMIC DNA]</scope>
    <source>
        <strain evidence="2">KCTC 32255</strain>
    </source>
</reference>
<dbReference type="EMBL" id="JBHSXX010000001">
    <property type="protein sequence ID" value="MFC6870975.1"/>
    <property type="molecule type" value="Genomic_DNA"/>
</dbReference>
<dbReference type="Proteomes" id="UP001596337">
    <property type="component" value="Unassembled WGS sequence"/>
</dbReference>
<evidence type="ECO:0000313" key="2">
    <source>
        <dbReference type="Proteomes" id="UP001596337"/>
    </source>
</evidence>
<evidence type="ECO:0000313" key="1">
    <source>
        <dbReference type="EMBL" id="MFC6870975.1"/>
    </source>
</evidence>
<protein>
    <submittedName>
        <fullName evidence="1">Uncharacterized protein</fullName>
    </submittedName>
</protein>
<keyword evidence="2" id="KW-1185">Reference proteome</keyword>
<organism evidence="1 2">
    <name type="scientific">Haloechinothrix salitolerans</name>
    <dbReference type="NCBI Taxonomy" id="926830"/>
    <lineage>
        <taxon>Bacteria</taxon>
        <taxon>Bacillati</taxon>
        <taxon>Actinomycetota</taxon>
        <taxon>Actinomycetes</taxon>
        <taxon>Pseudonocardiales</taxon>
        <taxon>Pseudonocardiaceae</taxon>
        <taxon>Haloechinothrix</taxon>
    </lineage>
</organism>
<accession>A0ABW2C9H9</accession>